<reference evidence="3" key="1">
    <citation type="submission" date="2016-10" db="EMBL/GenBank/DDBJ databases">
        <authorList>
            <person name="Varghese N."/>
            <person name="Submissions S."/>
        </authorList>
    </citation>
    <scope>NUCLEOTIDE SEQUENCE [LARGE SCALE GENOMIC DNA]</scope>
    <source>
        <strain evidence="3">DSM 11005</strain>
    </source>
</reference>
<keyword evidence="3" id="KW-1185">Reference proteome</keyword>
<dbReference type="EMBL" id="FMYW01000002">
    <property type="protein sequence ID" value="SDC06148.1"/>
    <property type="molecule type" value="Genomic_DNA"/>
</dbReference>
<accession>A0A1G6II38</accession>
<evidence type="ECO:0008006" key="4">
    <source>
        <dbReference type="Google" id="ProtNLM"/>
    </source>
</evidence>
<keyword evidence="1" id="KW-0732">Signal</keyword>
<dbReference type="RefSeq" id="WP_093729269.1">
    <property type="nucleotide sequence ID" value="NZ_FMYW01000002.1"/>
</dbReference>
<evidence type="ECO:0000256" key="1">
    <source>
        <dbReference type="SAM" id="SignalP"/>
    </source>
</evidence>
<evidence type="ECO:0000313" key="2">
    <source>
        <dbReference type="EMBL" id="SDC06148.1"/>
    </source>
</evidence>
<dbReference type="AlphaFoldDB" id="A0A1G6II38"/>
<feature type="signal peptide" evidence="1">
    <location>
        <begin position="1"/>
        <end position="24"/>
    </location>
</feature>
<gene>
    <name evidence="2" type="ORF">SAMN04487864_10285</name>
</gene>
<organism evidence="2 3">
    <name type="scientific">Succiniclasticum ruminis</name>
    <dbReference type="NCBI Taxonomy" id="40841"/>
    <lineage>
        <taxon>Bacteria</taxon>
        <taxon>Bacillati</taxon>
        <taxon>Bacillota</taxon>
        <taxon>Negativicutes</taxon>
        <taxon>Acidaminococcales</taxon>
        <taxon>Acidaminococcaceae</taxon>
        <taxon>Succiniclasticum</taxon>
    </lineage>
</organism>
<evidence type="ECO:0000313" key="3">
    <source>
        <dbReference type="Proteomes" id="UP000198943"/>
    </source>
</evidence>
<dbReference type="SUPFAM" id="SSF56935">
    <property type="entry name" value="Porins"/>
    <property type="match status" value="1"/>
</dbReference>
<name>A0A1G6II38_9FIRM</name>
<feature type="chain" id="PRO_5011500429" description="SLH domain-containing protein" evidence="1">
    <location>
        <begin position="25"/>
        <end position="429"/>
    </location>
</feature>
<dbReference type="Proteomes" id="UP000198943">
    <property type="component" value="Unassembled WGS sequence"/>
</dbReference>
<dbReference type="OrthoDB" id="1634655at2"/>
<protein>
    <recommendedName>
        <fullName evidence="4">SLH domain-containing protein</fullName>
    </recommendedName>
</protein>
<sequence>MDKKAVISFSVFLLLCSTSLDSFAAVKTDRQDTNMQMMPREVYTAMQRLVDQGIVRLPAGCRNVRDANFDRHEMSLLTLQAMKRIRMDENGLVDGNRNYRLPGYRETLVLKENFNKELKDMGMGQEYLMNDISASSEASEQKRNENRKYKVSAELRYNYVRHSGDKRWDWNDSRLRARVFLEARINDDWHAFAMLEANKHFLSQHGKDDWLEDKRFYVRGTTGDTNVTAGWYGYMIGEGNIFDSSVGGATANFGSPVNYELTAARTKSHSNMVSANATMTDRAATYGGGLHHFSDDNWGNEKRLIWHAFYNYRVAKDLGLGAMYIGSDLADRDGKKHGFVGTVSIGKVESWKPGTDQLDFKYYYQPKGTYIAHTMSGLADYMEGFRGPAVMYHRTLFPNVVLNMEYYILKELTTGIKGRTWWTDVTCYF</sequence>
<proteinExistence type="predicted"/>